<comment type="similarity">
    <text evidence="2 6">Belongs to the drug/metabolite transporter (DMT) superfamily. Plant drug/metabolite exporter (P-DME) (TC 2.A.7.4) family.</text>
</comment>
<dbReference type="EMBL" id="JARBHA010000001">
    <property type="protein sequence ID" value="KAJ9709046.1"/>
    <property type="molecule type" value="Genomic_DNA"/>
</dbReference>
<reference evidence="8 9" key="1">
    <citation type="journal article" date="2023" name="BMC Biotechnol.">
        <title>Vitis rotundifolia cv Carlos genome sequencing.</title>
        <authorList>
            <person name="Huff M."/>
            <person name="Hulse-Kemp A."/>
            <person name="Scheffler B."/>
            <person name="Youngblood R."/>
            <person name="Simpson S."/>
            <person name="Babiker E."/>
            <person name="Staton M."/>
        </authorList>
    </citation>
    <scope>NUCLEOTIDE SEQUENCE [LARGE SCALE GENOMIC DNA]</scope>
    <source>
        <tissue evidence="8">Leaf</tissue>
    </source>
</reference>
<feature type="transmembrane region" description="Helical" evidence="6">
    <location>
        <begin position="177"/>
        <end position="197"/>
    </location>
</feature>
<feature type="transmembrane region" description="Helical" evidence="6">
    <location>
        <begin position="39"/>
        <end position="60"/>
    </location>
</feature>
<dbReference type="Proteomes" id="UP001168098">
    <property type="component" value="Unassembled WGS sequence"/>
</dbReference>
<proteinExistence type="inferred from homology"/>
<keyword evidence="5 6" id="KW-0472">Membrane</keyword>
<dbReference type="AlphaFoldDB" id="A0AA39E4C1"/>
<dbReference type="InterPro" id="IPR037185">
    <property type="entry name" value="EmrE-like"/>
</dbReference>
<comment type="caution">
    <text evidence="8">The sequence shown here is derived from an EMBL/GenBank/DDBJ whole genome shotgun (WGS) entry which is preliminary data.</text>
</comment>
<dbReference type="InterPro" id="IPR030184">
    <property type="entry name" value="WAT1-related"/>
</dbReference>
<feature type="transmembrane region" description="Helical" evidence="6">
    <location>
        <begin position="7"/>
        <end position="27"/>
    </location>
</feature>
<name>A0AA39E4C1_VITRO</name>
<gene>
    <name evidence="8" type="ORF">PVL29_000835</name>
</gene>
<dbReference type="Pfam" id="PF00892">
    <property type="entry name" value="EamA"/>
    <property type="match status" value="2"/>
</dbReference>
<feature type="domain" description="EamA" evidence="7">
    <location>
        <begin position="188"/>
        <end position="317"/>
    </location>
</feature>
<sequence>MGVMGTVSLPFLGMVIVVLTQVTNMIVSKMAMSNGLSSFILVLYSNAISAVILLPLSLLFHRSPRPPLTFSILCRFFLLALIGCFAQIFGYAGVRYSSPTLGTAMLNLVPAFTFILAIICRMEKLDLKKSSSLAKSVGALVSVAGAFVVTFYKGPPIMFSSSFSYSSNQIFSSQSHWVLGGFLLADESLLASMWYILQATILKKHPAVLTITFFYCFFISIISLAISLVAERDPSAWRLKLDVGLLAVLYSAIVGNVIRISVCTWCVRRAGPLFCSMFKPLGIVFAFVMGIIFLGDALHLGSLVGAIIIVSGFYAVMWGKAKEAEEGRLECSQKAPLLQNQTEVSV</sequence>
<feature type="transmembrane region" description="Helical" evidence="6">
    <location>
        <begin position="209"/>
        <end position="230"/>
    </location>
</feature>
<keyword evidence="3 6" id="KW-0812">Transmembrane</keyword>
<evidence type="ECO:0000256" key="2">
    <source>
        <dbReference type="ARBA" id="ARBA00007635"/>
    </source>
</evidence>
<evidence type="ECO:0000259" key="7">
    <source>
        <dbReference type="Pfam" id="PF00892"/>
    </source>
</evidence>
<evidence type="ECO:0000256" key="4">
    <source>
        <dbReference type="ARBA" id="ARBA00022989"/>
    </source>
</evidence>
<comment type="subcellular location">
    <subcellularLocation>
        <location evidence="1 6">Membrane</location>
        <topology evidence="1 6">Multi-pass membrane protein</topology>
    </subcellularLocation>
</comment>
<feature type="transmembrane region" description="Helical" evidence="6">
    <location>
        <begin position="72"/>
        <end position="94"/>
    </location>
</feature>
<accession>A0AA39E4C1</accession>
<feature type="transmembrane region" description="Helical" evidence="6">
    <location>
        <begin position="132"/>
        <end position="152"/>
    </location>
</feature>
<evidence type="ECO:0000256" key="3">
    <source>
        <dbReference type="ARBA" id="ARBA00022692"/>
    </source>
</evidence>
<protein>
    <recommendedName>
        <fullName evidence="6">WAT1-related protein</fullName>
    </recommendedName>
</protein>
<evidence type="ECO:0000313" key="9">
    <source>
        <dbReference type="Proteomes" id="UP001168098"/>
    </source>
</evidence>
<evidence type="ECO:0000256" key="5">
    <source>
        <dbReference type="ARBA" id="ARBA00023136"/>
    </source>
</evidence>
<evidence type="ECO:0000313" key="8">
    <source>
        <dbReference type="EMBL" id="KAJ9709046.1"/>
    </source>
</evidence>
<evidence type="ECO:0000256" key="6">
    <source>
        <dbReference type="RuleBase" id="RU363077"/>
    </source>
</evidence>
<dbReference type="GO" id="GO:0022857">
    <property type="term" value="F:transmembrane transporter activity"/>
    <property type="evidence" value="ECO:0007669"/>
    <property type="project" value="InterPro"/>
</dbReference>
<organism evidence="8 9">
    <name type="scientific">Vitis rotundifolia</name>
    <name type="common">Muscadine grape</name>
    <dbReference type="NCBI Taxonomy" id="103349"/>
    <lineage>
        <taxon>Eukaryota</taxon>
        <taxon>Viridiplantae</taxon>
        <taxon>Streptophyta</taxon>
        <taxon>Embryophyta</taxon>
        <taxon>Tracheophyta</taxon>
        <taxon>Spermatophyta</taxon>
        <taxon>Magnoliopsida</taxon>
        <taxon>eudicotyledons</taxon>
        <taxon>Gunneridae</taxon>
        <taxon>Pentapetalae</taxon>
        <taxon>rosids</taxon>
        <taxon>Vitales</taxon>
        <taxon>Vitaceae</taxon>
        <taxon>Viteae</taxon>
        <taxon>Vitis</taxon>
    </lineage>
</organism>
<feature type="transmembrane region" description="Helical" evidence="6">
    <location>
        <begin position="274"/>
        <end position="294"/>
    </location>
</feature>
<feature type="transmembrane region" description="Helical" evidence="6">
    <location>
        <begin position="300"/>
        <end position="319"/>
    </location>
</feature>
<feature type="transmembrane region" description="Helical" evidence="6">
    <location>
        <begin position="100"/>
        <end position="120"/>
    </location>
</feature>
<dbReference type="InterPro" id="IPR000620">
    <property type="entry name" value="EamA_dom"/>
</dbReference>
<feature type="transmembrane region" description="Helical" evidence="6">
    <location>
        <begin position="245"/>
        <end position="267"/>
    </location>
</feature>
<keyword evidence="9" id="KW-1185">Reference proteome</keyword>
<feature type="domain" description="EamA" evidence="7">
    <location>
        <begin position="12"/>
        <end position="150"/>
    </location>
</feature>
<dbReference type="PANTHER" id="PTHR31218">
    <property type="entry name" value="WAT1-RELATED PROTEIN"/>
    <property type="match status" value="1"/>
</dbReference>
<dbReference type="SUPFAM" id="SSF103481">
    <property type="entry name" value="Multidrug resistance efflux transporter EmrE"/>
    <property type="match status" value="2"/>
</dbReference>
<evidence type="ECO:0000256" key="1">
    <source>
        <dbReference type="ARBA" id="ARBA00004141"/>
    </source>
</evidence>
<keyword evidence="4 6" id="KW-1133">Transmembrane helix</keyword>
<dbReference type="GO" id="GO:0016020">
    <property type="term" value="C:membrane"/>
    <property type="evidence" value="ECO:0007669"/>
    <property type="project" value="UniProtKB-SubCell"/>
</dbReference>